<dbReference type="Proteomes" id="UP001396334">
    <property type="component" value="Unassembled WGS sequence"/>
</dbReference>
<reference evidence="6 7" key="1">
    <citation type="journal article" date="2024" name="G3 (Bethesda)">
        <title>Genome assembly of Hibiscus sabdariffa L. provides insights into metabolisms of medicinal natural products.</title>
        <authorList>
            <person name="Kim T."/>
        </authorList>
    </citation>
    <scope>NUCLEOTIDE SEQUENCE [LARGE SCALE GENOMIC DNA]</scope>
    <source>
        <strain evidence="6">TK-2024</strain>
        <tissue evidence="6">Old leaves</tissue>
    </source>
</reference>
<keyword evidence="7" id="KW-1185">Reference proteome</keyword>
<sequence length="73" mass="8497">MEMEIPVGFRFLPTDKELVIHYLINKVIYNPLSPSFFREINATEFYGKPPKSLDERNENLDELGGQCIIHLKS</sequence>
<evidence type="ECO:0000256" key="3">
    <source>
        <dbReference type="ARBA" id="ARBA00023163"/>
    </source>
</evidence>
<evidence type="ECO:0000313" key="6">
    <source>
        <dbReference type="EMBL" id="KAK9021326.1"/>
    </source>
</evidence>
<comment type="caution">
    <text evidence="6">The sequence shown here is derived from an EMBL/GenBank/DDBJ whole genome shotgun (WGS) entry which is preliminary data.</text>
</comment>
<name>A0ABR2S7V8_9ROSI</name>
<dbReference type="Pfam" id="PF02365">
    <property type="entry name" value="NAM"/>
    <property type="match status" value="1"/>
</dbReference>
<keyword evidence="3" id="KW-0804">Transcription</keyword>
<organism evidence="6 7">
    <name type="scientific">Hibiscus sabdariffa</name>
    <name type="common">roselle</name>
    <dbReference type="NCBI Taxonomy" id="183260"/>
    <lineage>
        <taxon>Eukaryota</taxon>
        <taxon>Viridiplantae</taxon>
        <taxon>Streptophyta</taxon>
        <taxon>Embryophyta</taxon>
        <taxon>Tracheophyta</taxon>
        <taxon>Spermatophyta</taxon>
        <taxon>Magnoliopsida</taxon>
        <taxon>eudicotyledons</taxon>
        <taxon>Gunneridae</taxon>
        <taxon>Pentapetalae</taxon>
        <taxon>rosids</taxon>
        <taxon>malvids</taxon>
        <taxon>Malvales</taxon>
        <taxon>Malvaceae</taxon>
        <taxon>Malvoideae</taxon>
        <taxon>Hibiscus</taxon>
    </lineage>
</organism>
<dbReference type="PROSITE" id="PS51005">
    <property type="entry name" value="NAC"/>
    <property type="match status" value="1"/>
</dbReference>
<evidence type="ECO:0000259" key="5">
    <source>
        <dbReference type="PROSITE" id="PS51005"/>
    </source>
</evidence>
<evidence type="ECO:0000313" key="7">
    <source>
        <dbReference type="Proteomes" id="UP001396334"/>
    </source>
</evidence>
<keyword evidence="2" id="KW-0238">DNA-binding</keyword>
<evidence type="ECO:0000256" key="4">
    <source>
        <dbReference type="ARBA" id="ARBA00023242"/>
    </source>
</evidence>
<keyword evidence="1" id="KW-0805">Transcription regulation</keyword>
<evidence type="ECO:0000256" key="1">
    <source>
        <dbReference type="ARBA" id="ARBA00023015"/>
    </source>
</evidence>
<dbReference type="InterPro" id="IPR003441">
    <property type="entry name" value="NAC-dom"/>
</dbReference>
<dbReference type="EMBL" id="JBBPBN010000016">
    <property type="protein sequence ID" value="KAK9021326.1"/>
    <property type="molecule type" value="Genomic_DNA"/>
</dbReference>
<keyword evidence="4" id="KW-0539">Nucleus</keyword>
<protein>
    <recommendedName>
        <fullName evidence="5">NAC domain-containing protein</fullName>
    </recommendedName>
</protein>
<gene>
    <name evidence="6" type="ORF">V6N11_011320</name>
</gene>
<proteinExistence type="predicted"/>
<dbReference type="SUPFAM" id="SSF101941">
    <property type="entry name" value="NAC domain"/>
    <property type="match status" value="1"/>
</dbReference>
<feature type="domain" description="NAC" evidence="5">
    <location>
        <begin position="5"/>
        <end position="73"/>
    </location>
</feature>
<accession>A0ABR2S7V8</accession>
<dbReference type="InterPro" id="IPR036093">
    <property type="entry name" value="NAC_dom_sf"/>
</dbReference>
<evidence type="ECO:0000256" key="2">
    <source>
        <dbReference type="ARBA" id="ARBA00023125"/>
    </source>
</evidence>